<dbReference type="OrthoDB" id="3774514at2"/>
<name>A0A345NP28_9MICO</name>
<protein>
    <submittedName>
        <fullName evidence="1">Uncharacterized protein</fullName>
    </submittedName>
</protein>
<dbReference type="EMBL" id="CP031229">
    <property type="protein sequence ID" value="AXH96786.1"/>
    <property type="molecule type" value="Genomic_DNA"/>
</dbReference>
<evidence type="ECO:0000313" key="2">
    <source>
        <dbReference type="Proteomes" id="UP000253790"/>
    </source>
</evidence>
<sequence>MPDGALERAELERVDALAERLMDHLQADEGVIARLHIHGAQSKAIQGRVGSLLEAELGFAPEVVLTPDEGLVTRARPDFYYPLSPTTGVIAEVERGGTTANNHDLKDLWKAHIAINANHLFLVVPNELFNENGAVRERPFPKVVRRMGAFFTTPRTAVDVLSVHIFGY</sequence>
<organism evidence="1 2">
    <name type="scientific">Ornithinimicrobium avium</name>
    <dbReference type="NCBI Taxonomy" id="2283195"/>
    <lineage>
        <taxon>Bacteria</taxon>
        <taxon>Bacillati</taxon>
        <taxon>Actinomycetota</taxon>
        <taxon>Actinomycetes</taxon>
        <taxon>Micrococcales</taxon>
        <taxon>Ornithinimicrobiaceae</taxon>
        <taxon>Ornithinimicrobium</taxon>
    </lineage>
</organism>
<reference evidence="1 2" key="1">
    <citation type="submission" date="2018-07" db="EMBL/GenBank/DDBJ databases">
        <title>Complete genome sequencing of Ornithinimicrobium sp. AMA3305.</title>
        <authorList>
            <person name="Bae J.-W."/>
        </authorList>
    </citation>
    <scope>NUCLEOTIDE SEQUENCE [LARGE SCALE GENOMIC DNA]</scope>
    <source>
        <strain evidence="1 2">AMA3305</strain>
    </source>
</reference>
<proteinExistence type="predicted"/>
<dbReference type="Proteomes" id="UP000253790">
    <property type="component" value="Chromosome"/>
</dbReference>
<accession>A0A345NP28</accession>
<dbReference type="AlphaFoldDB" id="A0A345NP28"/>
<dbReference type="KEGG" id="orn:DV701_12260"/>
<evidence type="ECO:0000313" key="1">
    <source>
        <dbReference type="EMBL" id="AXH96786.1"/>
    </source>
</evidence>
<gene>
    <name evidence="1" type="ORF">DV701_12260</name>
</gene>
<keyword evidence="2" id="KW-1185">Reference proteome</keyword>